<accession>A0A3M9NJ62</accession>
<dbReference type="GO" id="GO:0004553">
    <property type="term" value="F:hydrolase activity, hydrolyzing O-glycosyl compounds"/>
    <property type="evidence" value="ECO:0007669"/>
    <property type="project" value="InterPro"/>
</dbReference>
<comment type="caution">
    <text evidence="3">The sequence shown here is derived from an EMBL/GenBank/DDBJ whole genome shotgun (WGS) entry which is preliminary data.</text>
</comment>
<feature type="signal peptide" evidence="1">
    <location>
        <begin position="1"/>
        <end position="22"/>
    </location>
</feature>
<protein>
    <submittedName>
        <fullName evidence="3">Carbohydrate-binding family 9-like protein</fullName>
    </submittedName>
</protein>
<dbReference type="CDD" id="cd09620">
    <property type="entry name" value="CBM9_like_3"/>
    <property type="match status" value="1"/>
</dbReference>
<dbReference type="InterPro" id="IPR010502">
    <property type="entry name" value="Carb-bd_dom_fam9"/>
</dbReference>
<feature type="domain" description="Carbohydrate-binding" evidence="2">
    <location>
        <begin position="50"/>
        <end position="136"/>
    </location>
</feature>
<reference evidence="3 4" key="1">
    <citation type="submission" date="2018-11" db="EMBL/GenBank/DDBJ databases">
        <title>Draft genome sequence of Ferruginibacter sp. BO-59.</title>
        <authorList>
            <person name="Im W.T."/>
        </authorList>
    </citation>
    <scope>NUCLEOTIDE SEQUENCE [LARGE SCALE GENOMIC DNA]</scope>
    <source>
        <strain evidence="3 4">BO-59</strain>
    </source>
</reference>
<dbReference type="GO" id="GO:0016052">
    <property type="term" value="P:carbohydrate catabolic process"/>
    <property type="evidence" value="ECO:0007669"/>
    <property type="project" value="InterPro"/>
</dbReference>
<gene>
    <name evidence="3" type="ORF">EFY79_06190</name>
</gene>
<dbReference type="EMBL" id="RJJR01000004">
    <property type="protein sequence ID" value="RNI37836.1"/>
    <property type="molecule type" value="Genomic_DNA"/>
</dbReference>
<evidence type="ECO:0000259" key="2">
    <source>
        <dbReference type="Pfam" id="PF06452"/>
    </source>
</evidence>
<evidence type="ECO:0000256" key="1">
    <source>
        <dbReference type="SAM" id="SignalP"/>
    </source>
</evidence>
<organism evidence="3 4">
    <name type="scientific">Hanamia caeni</name>
    <dbReference type="NCBI Taxonomy" id="2294116"/>
    <lineage>
        <taxon>Bacteria</taxon>
        <taxon>Pseudomonadati</taxon>
        <taxon>Bacteroidota</taxon>
        <taxon>Chitinophagia</taxon>
        <taxon>Chitinophagales</taxon>
        <taxon>Chitinophagaceae</taxon>
        <taxon>Hanamia</taxon>
    </lineage>
</organism>
<name>A0A3M9NJ62_9BACT</name>
<keyword evidence="1" id="KW-0732">Signal</keyword>
<dbReference type="PANTHER" id="PTHR35532">
    <property type="entry name" value="SIMILAR TO POLYHYDROXYALKANOATE DEPOLYMERASE"/>
    <property type="match status" value="1"/>
</dbReference>
<dbReference type="SUPFAM" id="SSF49344">
    <property type="entry name" value="CBD9-like"/>
    <property type="match status" value="1"/>
</dbReference>
<feature type="chain" id="PRO_5018076787" evidence="1">
    <location>
        <begin position="23"/>
        <end position="367"/>
    </location>
</feature>
<dbReference type="Pfam" id="PF06452">
    <property type="entry name" value="CBM9_1"/>
    <property type="match status" value="1"/>
</dbReference>
<proteinExistence type="predicted"/>
<dbReference type="Gene3D" id="2.60.40.1190">
    <property type="match status" value="1"/>
</dbReference>
<dbReference type="Proteomes" id="UP000267223">
    <property type="component" value="Unassembled WGS sequence"/>
</dbReference>
<evidence type="ECO:0000313" key="4">
    <source>
        <dbReference type="Proteomes" id="UP000267223"/>
    </source>
</evidence>
<evidence type="ECO:0000313" key="3">
    <source>
        <dbReference type="EMBL" id="RNI37836.1"/>
    </source>
</evidence>
<sequence length="367" mass="42766">MRMVKLFIMMVITNSFCFQSYAQYSAADLQRLLTIPMQYTVFKTSEKIMIDGKGDEKAWAQARWTPVFSDISTGHAPDEKHQTKCKMLWDDNFLYVYADITEHDLWASITKTDSPVFQDNALEMFIAPDGGTYNYVEFQINAFGTTWDLFLPRPYRNGGAGLTSWDINGLQKAVHLSGTINNPSDKDKGWSIELAVPFRSVMMNGSKNPSNGTIWRMNFSRVQWQLDTSDGKYYRKKNEQGRVVSERYDVWSPQGIINLHMPERWGYVLFSDSVSNKKVLSAADEKLKLQAWKYYYLQQQFLRENGKYASRLKQLDKLFRKESGTKKQKRGVRMYADEKQFLLEIFLPFSKQMMILDDEGEVHFNKK</sequence>
<dbReference type="AlphaFoldDB" id="A0A3M9NJ62"/>
<dbReference type="PANTHER" id="PTHR35532:SF5">
    <property type="entry name" value="CARBOHYDRATE-BINDING DOMAIN-CONTAINING PROTEIN"/>
    <property type="match status" value="1"/>
</dbReference>
<dbReference type="GO" id="GO:0030246">
    <property type="term" value="F:carbohydrate binding"/>
    <property type="evidence" value="ECO:0007669"/>
    <property type="project" value="InterPro"/>
</dbReference>
<keyword evidence="4" id="KW-1185">Reference proteome</keyword>